<dbReference type="PANTHER" id="PTHR34584:SF1">
    <property type="entry name" value="NA(+)_H(+) ANTIPORTER SUBUNIT E1"/>
    <property type="match status" value="1"/>
</dbReference>
<dbReference type="NCBIfam" id="NF006518">
    <property type="entry name" value="PRK08965.1-2"/>
    <property type="match status" value="1"/>
</dbReference>
<reference evidence="8 9" key="1">
    <citation type="submission" date="2019-11" db="EMBL/GenBank/DDBJ databases">
        <authorList>
            <person name="Zhang J."/>
            <person name="Sun C."/>
        </authorList>
    </citation>
    <scope>NUCLEOTIDE SEQUENCE [LARGE SCALE GENOMIC DNA]</scope>
    <source>
        <strain evidence="9">sp2</strain>
    </source>
</reference>
<keyword evidence="3" id="KW-1003">Cell membrane</keyword>
<proteinExistence type="inferred from homology"/>
<name>A0A6I6D1J4_9GAMM</name>
<dbReference type="EMBL" id="CP046415">
    <property type="protein sequence ID" value="QGT78758.1"/>
    <property type="molecule type" value="Genomic_DNA"/>
</dbReference>
<dbReference type="InterPro" id="IPR002758">
    <property type="entry name" value="Cation_antiport_E"/>
</dbReference>
<evidence type="ECO:0000256" key="6">
    <source>
        <dbReference type="ARBA" id="ARBA00023136"/>
    </source>
</evidence>
<dbReference type="PIRSF" id="PIRSF019239">
    <property type="entry name" value="MrpE"/>
    <property type="match status" value="1"/>
</dbReference>
<dbReference type="Pfam" id="PF01899">
    <property type="entry name" value="MNHE"/>
    <property type="match status" value="1"/>
</dbReference>
<evidence type="ECO:0000313" key="8">
    <source>
        <dbReference type="EMBL" id="QGT78758.1"/>
    </source>
</evidence>
<evidence type="ECO:0000313" key="9">
    <source>
        <dbReference type="Proteomes" id="UP000427716"/>
    </source>
</evidence>
<keyword evidence="9" id="KW-1185">Reference proteome</keyword>
<evidence type="ECO:0000256" key="1">
    <source>
        <dbReference type="ARBA" id="ARBA00004651"/>
    </source>
</evidence>
<organism evidence="8 9">
    <name type="scientific">Guyparkeria halophila</name>
    <dbReference type="NCBI Taxonomy" id="47960"/>
    <lineage>
        <taxon>Bacteria</taxon>
        <taxon>Pseudomonadati</taxon>
        <taxon>Pseudomonadota</taxon>
        <taxon>Gammaproteobacteria</taxon>
        <taxon>Chromatiales</taxon>
        <taxon>Thioalkalibacteraceae</taxon>
        <taxon>Guyparkeria</taxon>
    </lineage>
</organism>
<dbReference type="Proteomes" id="UP000427716">
    <property type="component" value="Chromosome"/>
</dbReference>
<evidence type="ECO:0000256" key="2">
    <source>
        <dbReference type="ARBA" id="ARBA00006228"/>
    </source>
</evidence>
<comment type="similarity">
    <text evidence="2">Belongs to the CPA3 antiporters (TC 2.A.63) subunit E family.</text>
</comment>
<evidence type="ECO:0000256" key="4">
    <source>
        <dbReference type="ARBA" id="ARBA00022692"/>
    </source>
</evidence>
<keyword evidence="6 7" id="KW-0472">Membrane</keyword>
<accession>A0A6I6D1J4</accession>
<evidence type="ECO:0000256" key="3">
    <source>
        <dbReference type="ARBA" id="ARBA00022475"/>
    </source>
</evidence>
<sequence length="178" mass="19695">MRRVLPQPLLSLVLLVSWLVINNSIHPGSIVMGAIVALVIPWITHRFWEIRAGVKSPVALLGYLGIVLIDIIRANFVVARQVLGPNRALRSQLFEMELDLEGALPVSILAATITLTPGTVSCRISPDQSRLWVHALHADDVAEEIAEIKQRYESRLMRIFGQTDQRTARSSSTPGTES</sequence>
<gene>
    <name evidence="8" type="ORF">GM160_07515</name>
</gene>
<feature type="transmembrane region" description="Helical" evidence="7">
    <location>
        <begin position="29"/>
        <end position="48"/>
    </location>
</feature>
<feature type="transmembrane region" description="Helical" evidence="7">
    <location>
        <begin position="60"/>
        <end position="83"/>
    </location>
</feature>
<dbReference type="PANTHER" id="PTHR34584">
    <property type="entry name" value="NA(+)/H(+) ANTIPORTER SUBUNIT E1"/>
    <property type="match status" value="1"/>
</dbReference>
<dbReference type="KEGG" id="ghl:GM160_07515"/>
<dbReference type="GO" id="GO:0008324">
    <property type="term" value="F:monoatomic cation transmembrane transporter activity"/>
    <property type="evidence" value="ECO:0007669"/>
    <property type="project" value="InterPro"/>
</dbReference>
<evidence type="ECO:0000256" key="7">
    <source>
        <dbReference type="SAM" id="Phobius"/>
    </source>
</evidence>
<dbReference type="GO" id="GO:0005886">
    <property type="term" value="C:plasma membrane"/>
    <property type="evidence" value="ECO:0007669"/>
    <property type="project" value="UniProtKB-SubCell"/>
</dbReference>
<protein>
    <submittedName>
        <fullName evidence="8">Na+/H+ antiporter subunit E</fullName>
    </submittedName>
</protein>
<dbReference type="RefSeq" id="WP_156574289.1">
    <property type="nucleotide sequence ID" value="NZ_CP046415.1"/>
</dbReference>
<keyword evidence="5 7" id="KW-1133">Transmembrane helix</keyword>
<keyword evidence="4 7" id="KW-0812">Transmembrane</keyword>
<evidence type="ECO:0000256" key="5">
    <source>
        <dbReference type="ARBA" id="ARBA00022989"/>
    </source>
</evidence>
<dbReference type="AlphaFoldDB" id="A0A6I6D1J4"/>
<comment type="subcellular location">
    <subcellularLocation>
        <location evidence="1">Cell membrane</location>
        <topology evidence="1">Multi-pass membrane protein</topology>
    </subcellularLocation>
</comment>